<evidence type="ECO:0000256" key="6">
    <source>
        <dbReference type="ARBA" id="ARBA00023136"/>
    </source>
</evidence>
<feature type="transmembrane region" description="Helical" evidence="9">
    <location>
        <begin position="102"/>
        <end position="121"/>
    </location>
</feature>
<keyword evidence="6 9" id="KW-0472">Membrane</keyword>
<dbReference type="EMBL" id="KR534503">
    <property type="protein sequence ID" value="AKS48932.1"/>
    <property type="molecule type" value="Genomic_DNA"/>
</dbReference>
<dbReference type="PROSITE" id="PS00668">
    <property type="entry name" value="COMPLEX1_ND1_2"/>
    <property type="match status" value="1"/>
</dbReference>
<name>A0A0K0YD69_9ANNE</name>
<organism evidence="10">
    <name type="scientific">Trypanobia cryptica</name>
    <dbReference type="NCBI Taxonomy" id="2814713"/>
    <lineage>
        <taxon>Eukaryota</taxon>
        <taxon>Metazoa</taxon>
        <taxon>Spiralia</taxon>
        <taxon>Lophotrochozoa</taxon>
        <taxon>Annelida</taxon>
        <taxon>Polychaeta</taxon>
        <taxon>Errantia</taxon>
        <taxon>Phyllodocida</taxon>
        <taxon>Syllidae</taxon>
        <taxon>Trypanobia</taxon>
    </lineage>
</organism>
<feature type="transmembrane region" description="Helical" evidence="9">
    <location>
        <begin position="7"/>
        <end position="25"/>
    </location>
</feature>
<reference evidence="10" key="1">
    <citation type="journal article" date="2015" name="Sci. Rep.">
        <title>The making of a branching annelid: an analysis of complete mitochondrial genome and ribosomal data of Ramisyllis multicaudata.</title>
        <authorList>
            <person name="Aguado M.T."/>
            <person name="Glasby C.J."/>
            <person name="Schroeder P.C."/>
            <person name="Weigert A."/>
            <person name="Bleidorn C."/>
        </authorList>
    </citation>
    <scope>NUCLEOTIDE SEQUENCE</scope>
</reference>
<evidence type="ECO:0000256" key="3">
    <source>
        <dbReference type="ARBA" id="ARBA00021009"/>
    </source>
</evidence>
<feature type="transmembrane region" description="Helical" evidence="9">
    <location>
        <begin position="171"/>
        <end position="192"/>
    </location>
</feature>
<keyword evidence="8 10" id="KW-0496">Mitochondrion</keyword>
<evidence type="ECO:0000256" key="9">
    <source>
        <dbReference type="SAM" id="Phobius"/>
    </source>
</evidence>
<proteinExistence type="inferred from homology"/>
<feature type="transmembrane region" description="Helical" evidence="9">
    <location>
        <begin position="287"/>
        <end position="305"/>
    </location>
</feature>
<evidence type="ECO:0000256" key="4">
    <source>
        <dbReference type="ARBA" id="ARBA00022692"/>
    </source>
</evidence>
<keyword evidence="7" id="KW-0520">NAD</keyword>
<evidence type="ECO:0000256" key="1">
    <source>
        <dbReference type="ARBA" id="ARBA00004141"/>
    </source>
</evidence>
<evidence type="ECO:0000256" key="2">
    <source>
        <dbReference type="ARBA" id="ARBA00010535"/>
    </source>
</evidence>
<dbReference type="InterPro" id="IPR018086">
    <property type="entry name" value="NADH_UbQ_OxRdtase_su1_CS"/>
</dbReference>
<evidence type="ECO:0000256" key="5">
    <source>
        <dbReference type="ARBA" id="ARBA00022989"/>
    </source>
</evidence>
<dbReference type="GO" id="GO:0005743">
    <property type="term" value="C:mitochondrial inner membrane"/>
    <property type="evidence" value="ECO:0007669"/>
    <property type="project" value="UniProtKB-SubCell"/>
</dbReference>
<protein>
    <recommendedName>
        <fullName evidence="3 8">NADH-ubiquinone oxidoreductase chain 1</fullName>
        <ecNumber evidence="8">7.1.1.2</ecNumber>
    </recommendedName>
</protein>
<keyword evidence="5 9" id="KW-1133">Transmembrane helix</keyword>
<evidence type="ECO:0000256" key="8">
    <source>
        <dbReference type="RuleBase" id="RU000473"/>
    </source>
</evidence>
<evidence type="ECO:0000313" key="10">
    <source>
        <dbReference type="EMBL" id="AKS48932.1"/>
    </source>
</evidence>
<dbReference type="PROSITE" id="PS00667">
    <property type="entry name" value="COMPLEX1_ND1_1"/>
    <property type="match status" value="1"/>
</dbReference>
<accession>A0A0K0YD69</accession>
<comment type="similarity">
    <text evidence="2 7">Belongs to the complex I subunit 1 family.</text>
</comment>
<dbReference type="PANTHER" id="PTHR11432">
    <property type="entry name" value="NADH DEHYDROGENASE SUBUNIT 1"/>
    <property type="match status" value="1"/>
</dbReference>
<evidence type="ECO:0000256" key="7">
    <source>
        <dbReference type="RuleBase" id="RU000471"/>
    </source>
</evidence>
<dbReference type="Pfam" id="PF00146">
    <property type="entry name" value="NADHdh"/>
    <property type="match status" value="1"/>
</dbReference>
<feature type="transmembrane region" description="Helical" evidence="9">
    <location>
        <begin position="70"/>
        <end position="90"/>
    </location>
</feature>
<feature type="transmembrane region" description="Helical" evidence="9">
    <location>
        <begin position="141"/>
        <end position="159"/>
    </location>
</feature>
<dbReference type="AlphaFoldDB" id="A0A0K0YD69"/>
<feature type="transmembrane region" description="Helical" evidence="9">
    <location>
        <begin position="257"/>
        <end position="275"/>
    </location>
</feature>
<dbReference type="GO" id="GO:0003954">
    <property type="term" value="F:NADH dehydrogenase activity"/>
    <property type="evidence" value="ECO:0007669"/>
    <property type="project" value="TreeGrafter"/>
</dbReference>
<dbReference type="GO" id="GO:0009060">
    <property type="term" value="P:aerobic respiration"/>
    <property type="evidence" value="ECO:0007669"/>
    <property type="project" value="TreeGrafter"/>
</dbReference>
<comment type="catalytic activity">
    <reaction evidence="8">
        <text>a ubiquinone + NADH + 5 H(+)(in) = a ubiquinol + NAD(+) + 4 H(+)(out)</text>
        <dbReference type="Rhea" id="RHEA:29091"/>
        <dbReference type="Rhea" id="RHEA-COMP:9565"/>
        <dbReference type="Rhea" id="RHEA-COMP:9566"/>
        <dbReference type="ChEBI" id="CHEBI:15378"/>
        <dbReference type="ChEBI" id="CHEBI:16389"/>
        <dbReference type="ChEBI" id="CHEBI:17976"/>
        <dbReference type="ChEBI" id="CHEBI:57540"/>
        <dbReference type="ChEBI" id="CHEBI:57945"/>
        <dbReference type="EC" id="7.1.1.2"/>
    </reaction>
</comment>
<keyword evidence="8" id="KW-0830">Ubiquinone</keyword>
<dbReference type="HAMAP" id="MF_01350">
    <property type="entry name" value="NDH1_NuoH"/>
    <property type="match status" value="1"/>
</dbReference>
<dbReference type="GO" id="GO:0008137">
    <property type="term" value="F:NADH dehydrogenase (ubiquinone) activity"/>
    <property type="evidence" value="ECO:0007669"/>
    <property type="project" value="UniProtKB-EC"/>
</dbReference>
<gene>
    <name evidence="10" type="primary">NAD1</name>
</gene>
<dbReference type="EC" id="7.1.1.2" evidence="8"/>
<comment type="subcellular location">
    <subcellularLocation>
        <location evidence="1">Membrane</location>
        <topology evidence="1">Multi-pass membrane protein</topology>
    </subcellularLocation>
    <subcellularLocation>
        <location evidence="7">Mitochondrion inner membrane</location>
        <topology evidence="7">Multi-pass membrane protein</topology>
    </subcellularLocation>
</comment>
<keyword evidence="4 7" id="KW-0812">Transmembrane</keyword>
<dbReference type="PANTHER" id="PTHR11432:SF3">
    <property type="entry name" value="NADH-UBIQUINONE OXIDOREDUCTASE CHAIN 1"/>
    <property type="match status" value="1"/>
</dbReference>
<geneLocation type="mitochondrion" evidence="10"/>
<dbReference type="InterPro" id="IPR001694">
    <property type="entry name" value="NADH_UbQ_OxRdtase_su1/FPO"/>
</dbReference>
<feature type="transmembrane region" description="Helical" evidence="9">
    <location>
        <begin position="221"/>
        <end position="245"/>
    </location>
</feature>
<sequence>MTFPLTSLLWSMLPALITMSFYTLLERKILGYAQLRKGPNKVSITGILQPIADALKLFTKELNMPTKANILPFKLSPVINLILAMALWLIIPSPSPFLSMSFSLLFMMCLSSLNVYTTLIAGWSSNSKYSLLGAMRGVAQAISYEVTMALILIWALLFMETYNMQKIYQETNFNTSLLAPFMFLMWFVIILAETNRTPFDFAEGESELVSGFNTEYSGGSFALLFMAEYLNMILLSLITMTIFFMNSEVMIFNQMTMIPKSLIMMFMFIMIRAAYPRMRYDQLMSLTWTRYLPLSLLMILMILNIL</sequence>